<reference evidence="2 3" key="1">
    <citation type="submission" date="2018-07" db="EMBL/GenBank/DDBJ databases">
        <title>Freshwater and sediment microbial communities from various areas in North America, analyzing microbe dynamics in response to fracking.</title>
        <authorList>
            <person name="Lamendella R."/>
        </authorList>
    </citation>
    <scope>NUCLEOTIDE SEQUENCE [LARGE SCALE GENOMIC DNA]</scope>
    <source>
        <strain evidence="2 3">160A</strain>
    </source>
</reference>
<sequence>MKISKTLFFASIVALTYTGCSHKTSGKITSDNPSTDKIQGISGVYEGLLPCADCPGIETTLTINPDNSFEISQVYIDRDSVPFISSGKITKGDKDNIWVFKNRYNETFYQFEDSALIMLNKDQERIQGLLEEHYILKKKEDYLKNDLMVTLTGKKWILTKIEGLDSLPEMEARYPHIIFDAEEQRIHGFAGCNSFFGQYQIQPDHKISFENIASTKMYCAHTMELESAFLIALSNCKELSVTGHTLQFQNAGGQTIAVFEDLDL</sequence>
<dbReference type="EMBL" id="QPIZ01000003">
    <property type="protein sequence ID" value="RCW38751.1"/>
    <property type="molecule type" value="Genomic_DNA"/>
</dbReference>
<organism evidence="2 3">
    <name type="scientific">Marinilabilia salmonicolor</name>
    <dbReference type="NCBI Taxonomy" id="989"/>
    <lineage>
        <taxon>Bacteria</taxon>
        <taxon>Pseudomonadati</taxon>
        <taxon>Bacteroidota</taxon>
        <taxon>Bacteroidia</taxon>
        <taxon>Marinilabiliales</taxon>
        <taxon>Marinilabiliaceae</taxon>
        <taxon>Marinilabilia</taxon>
    </lineage>
</organism>
<protein>
    <submittedName>
        <fullName evidence="2">Heat shock protein HslJ</fullName>
    </submittedName>
</protein>
<dbReference type="RefSeq" id="WP_106153083.1">
    <property type="nucleotide sequence ID" value="NZ_PVTS01000007.1"/>
</dbReference>
<keyword evidence="3" id="KW-1185">Reference proteome</keyword>
<dbReference type="Pfam" id="PF03724">
    <property type="entry name" value="META"/>
    <property type="match status" value="1"/>
</dbReference>
<dbReference type="Gene3D" id="2.40.128.640">
    <property type="match status" value="1"/>
</dbReference>
<proteinExistence type="predicted"/>
<evidence type="ECO:0000313" key="2">
    <source>
        <dbReference type="EMBL" id="RCW38751.1"/>
    </source>
</evidence>
<comment type="caution">
    <text evidence="2">The sequence shown here is derived from an EMBL/GenBank/DDBJ whole genome shotgun (WGS) entry which is preliminary data.</text>
</comment>
<accession>A0A2T0XMG3</accession>
<name>A0A2T0XMG3_9BACT</name>
<dbReference type="Pfam" id="PF04170">
    <property type="entry name" value="NlpE"/>
    <property type="match status" value="1"/>
</dbReference>
<dbReference type="PANTHER" id="PTHR35535">
    <property type="entry name" value="HEAT SHOCK PROTEIN HSLJ"/>
    <property type="match status" value="1"/>
</dbReference>
<gene>
    <name evidence="2" type="ORF">DFO77_103223</name>
</gene>
<dbReference type="Proteomes" id="UP000252733">
    <property type="component" value="Unassembled WGS sequence"/>
</dbReference>
<dbReference type="InterPro" id="IPR005184">
    <property type="entry name" value="DUF306_Meta_HslJ"/>
</dbReference>
<dbReference type="OrthoDB" id="5348860at2"/>
<dbReference type="InterPro" id="IPR038670">
    <property type="entry name" value="HslJ-like_sf"/>
</dbReference>
<dbReference type="InterPro" id="IPR053147">
    <property type="entry name" value="Hsp_HslJ-like"/>
</dbReference>
<dbReference type="InterPro" id="IPR007298">
    <property type="entry name" value="Cu-R_lipoprotein_NlpE"/>
</dbReference>
<dbReference type="Gene3D" id="2.40.128.270">
    <property type="match status" value="1"/>
</dbReference>
<evidence type="ECO:0000259" key="1">
    <source>
        <dbReference type="Pfam" id="PF03724"/>
    </source>
</evidence>
<dbReference type="AlphaFoldDB" id="A0A2T0XMG3"/>
<dbReference type="PANTHER" id="PTHR35535:SF1">
    <property type="entry name" value="HEAT SHOCK PROTEIN HSLJ"/>
    <property type="match status" value="1"/>
</dbReference>
<keyword evidence="2" id="KW-0346">Stress response</keyword>
<evidence type="ECO:0000313" key="3">
    <source>
        <dbReference type="Proteomes" id="UP000252733"/>
    </source>
</evidence>
<dbReference type="STRING" id="1168289.GCA_000259075_01859"/>
<feature type="domain" description="DUF306" evidence="1">
    <location>
        <begin position="150"/>
        <end position="260"/>
    </location>
</feature>